<evidence type="ECO:0000256" key="6">
    <source>
        <dbReference type="ARBA" id="ARBA00022989"/>
    </source>
</evidence>
<comment type="subunit">
    <text evidence="9">The complex comprises the extracytoplasmic solute receptor protein and the two transmembrane proteins.</text>
</comment>
<dbReference type="PANTHER" id="PTHR35011:SF2">
    <property type="entry name" value="2,3-DIKETO-L-GULONATE TRAP TRANSPORTER SMALL PERMEASE PROTEIN YIAM"/>
    <property type="match status" value="1"/>
</dbReference>
<dbReference type="PANTHER" id="PTHR35011">
    <property type="entry name" value="2,3-DIKETO-L-GULONATE TRAP TRANSPORTER SMALL PERMEASE PROTEIN YIAM"/>
    <property type="match status" value="1"/>
</dbReference>
<evidence type="ECO:0000256" key="3">
    <source>
        <dbReference type="ARBA" id="ARBA00022475"/>
    </source>
</evidence>
<feature type="domain" description="Tripartite ATP-independent periplasmic transporters DctQ component" evidence="10">
    <location>
        <begin position="23"/>
        <end position="152"/>
    </location>
</feature>
<organism evidence="11 12">
    <name type="scientific">Rhodoferax saidenbachensis</name>
    <dbReference type="NCBI Taxonomy" id="1484693"/>
    <lineage>
        <taxon>Bacteria</taxon>
        <taxon>Pseudomonadati</taxon>
        <taxon>Pseudomonadota</taxon>
        <taxon>Betaproteobacteria</taxon>
        <taxon>Burkholderiales</taxon>
        <taxon>Comamonadaceae</taxon>
        <taxon>Rhodoferax</taxon>
    </lineage>
</organism>
<dbReference type="Proteomes" id="UP000186110">
    <property type="component" value="Chromosome"/>
</dbReference>
<evidence type="ECO:0000256" key="8">
    <source>
        <dbReference type="ARBA" id="ARBA00038436"/>
    </source>
</evidence>
<gene>
    <name evidence="11" type="ORF">RS694_05660</name>
</gene>
<evidence type="ECO:0000256" key="9">
    <source>
        <dbReference type="RuleBase" id="RU369079"/>
    </source>
</evidence>
<keyword evidence="7 9" id="KW-0472">Membrane</keyword>
<proteinExistence type="inferred from homology"/>
<evidence type="ECO:0000256" key="2">
    <source>
        <dbReference type="ARBA" id="ARBA00022448"/>
    </source>
</evidence>
<keyword evidence="6 9" id="KW-1133">Transmembrane helix</keyword>
<evidence type="ECO:0000256" key="7">
    <source>
        <dbReference type="ARBA" id="ARBA00023136"/>
    </source>
</evidence>
<keyword evidence="2 9" id="KW-0813">Transport</keyword>
<feature type="transmembrane region" description="Helical" evidence="9">
    <location>
        <begin position="123"/>
        <end position="145"/>
    </location>
</feature>
<feature type="transmembrane region" description="Helical" evidence="9">
    <location>
        <begin position="47"/>
        <end position="65"/>
    </location>
</feature>
<dbReference type="STRING" id="1484693.RS694_05660"/>
<keyword evidence="3" id="KW-1003">Cell membrane</keyword>
<feature type="transmembrane region" description="Helical" evidence="9">
    <location>
        <begin position="86"/>
        <end position="103"/>
    </location>
</feature>
<comment type="similarity">
    <text evidence="8 9">Belongs to the TRAP transporter small permease family.</text>
</comment>
<protein>
    <recommendedName>
        <fullName evidence="9">TRAP transporter small permease protein</fullName>
    </recommendedName>
</protein>
<comment type="function">
    <text evidence="9">Part of the tripartite ATP-independent periplasmic (TRAP) transport system.</text>
</comment>
<comment type="subcellular location">
    <subcellularLocation>
        <location evidence="1 9">Cell inner membrane</location>
        <topology evidence="1 9">Multi-pass membrane protein</topology>
    </subcellularLocation>
</comment>
<keyword evidence="4 9" id="KW-0997">Cell inner membrane</keyword>
<dbReference type="InterPro" id="IPR007387">
    <property type="entry name" value="TRAP_DctQ"/>
</dbReference>
<accession>A0A1P8KFA0</accession>
<evidence type="ECO:0000313" key="12">
    <source>
        <dbReference type="Proteomes" id="UP000186110"/>
    </source>
</evidence>
<evidence type="ECO:0000259" key="10">
    <source>
        <dbReference type="Pfam" id="PF04290"/>
    </source>
</evidence>
<dbReference type="AlphaFoldDB" id="A0A1P8KFA0"/>
<evidence type="ECO:0000313" key="11">
    <source>
        <dbReference type="EMBL" id="APW44710.1"/>
    </source>
</evidence>
<evidence type="ECO:0000256" key="5">
    <source>
        <dbReference type="ARBA" id="ARBA00022692"/>
    </source>
</evidence>
<dbReference type="InterPro" id="IPR055348">
    <property type="entry name" value="DctQ"/>
</dbReference>
<evidence type="ECO:0000256" key="4">
    <source>
        <dbReference type="ARBA" id="ARBA00022519"/>
    </source>
</evidence>
<dbReference type="EMBL" id="CP019239">
    <property type="protein sequence ID" value="APW44710.1"/>
    <property type="molecule type" value="Genomic_DNA"/>
</dbReference>
<dbReference type="GO" id="GO:0005886">
    <property type="term" value="C:plasma membrane"/>
    <property type="evidence" value="ECO:0007669"/>
    <property type="project" value="UniProtKB-SubCell"/>
</dbReference>
<keyword evidence="5 9" id="KW-0812">Transmembrane</keyword>
<keyword evidence="12" id="KW-1185">Reference proteome</keyword>
<sequence length="180" mass="19802">MKKFIDGYCQLIGYLIAAAMAVMVVLVFGNVVMRYAFNSGFTVSEELSRWLFVWVTFLGAVAALRDKAHLGTDMLVGKLGAKGKRICMGVSLVLMLYCLWLVFKGSYDQVIVNWDTTSAVMEISMGLFYACGVVFAVLSAPILLLELYRLLTGQVDDAHLVLIQESEDVPHGSTDTKTAN</sequence>
<dbReference type="Pfam" id="PF04290">
    <property type="entry name" value="DctQ"/>
    <property type="match status" value="1"/>
</dbReference>
<dbReference type="KEGG" id="rsb:RS694_05660"/>
<reference evidence="11 12" key="1">
    <citation type="submission" date="2017-01" db="EMBL/GenBank/DDBJ databases">
        <authorList>
            <person name="Mah S.A."/>
            <person name="Swanson W.J."/>
            <person name="Moy G.W."/>
            <person name="Vacquier V.D."/>
        </authorList>
    </citation>
    <scope>NUCLEOTIDE SEQUENCE [LARGE SCALE GENOMIC DNA]</scope>
    <source>
        <strain evidence="11 12">DSM 22694</strain>
    </source>
</reference>
<name>A0A1P8KFA0_9BURK</name>
<dbReference type="eggNOG" id="COG3090">
    <property type="taxonomic scope" value="Bacteria"/>
</dbReference>
<evidence type="ECO:0000256" key="1">
    <source>
        <dbReference type="ARBA" id="ARBA00004429"/>
    </source>
</evidence>
<dbReference type="GO" id="GO:0015740">
    <property type="term" value="P:C4-dicarboxylate transport"/>
    <property type="evidence" value="ECO:0007669"/>
    <property type="project" value="TreeGrafter"/>
</dbReference>
<dbReference type="GO" id="GO:0022857">
    <property type="term" value="F:transmembrane transporter activity"/>
    <property type="evidence" value="ECO:0007669"/>
    <property type="project" value="UniProtKB-UniRule"/>
</dbReference>
<feature type="transmembrane region" description="Helical" evidence="9">
    <location>
        <begin position="12"/>
        <end position="35"/>
    </location>
</feature>